<gene>
    <name evidence="2" type="ORF">DBO85_07610</name>
</gene>
<keyword evidence="1" id="KW-0175">Coiled coil</keyword>
<dbReference type="PROSITE" id="PS51257">
    <property type="entry name" value="PROKAR_LIPOPROTEIN"/>
    <property type="match status" value="1"/>
</dbReference>
<reference evidence="2 3" key="1">
    <citation type="submission" date="2018-04" db="EMBL/GenBank/DDBJ databases">
        <title>Pseudomonas sp. nov., isolated from mangrove soil.</title>
        <authorList>
            <person name="Chen C."/>
        </authorList>
    </citation>
    <scope>NUCLEOTIDE SEQUENCE [LARGE SCALE GENOMIC DNA]</scope>
    <source>
        <strain evidence="2 3">TC-11</strain>
    </source>
</reference>
<comment type="caution">
    <text evidence="2">The sequence shown here is derived from an EMBL/GenBank/DDBJ whole genome shotgun (WGS) entry which is preliminary data.</text>
</comment>
<dbReference type="RefSeq" id="WP_108106663.1">
    <property type="nucleotide sequence ID" value="NZ_QASN01000014.1"/>
</dbReference>
<dbReference type="AlphaFoldDB" id="A0A2T5PAP5"/>
<proteinExistence type="predicted"/>
<dbReference type="Proteomes" id="UP000244064">
    <property type="component" value="Unassembled WGS sequence"/>
</dbReference>
<organism evidence="2 3">
    <name type="scientific">Pseudomonas mangrovi</name>
    <dbReference type="NCBI Taxonomy" id="2161748"/>
    <lineage>
        <taxon>Bacteria</taxon>
        <taxon>Pseudomonadati</taxon>
        <taxon>Pseudomonadota</taxon>
        <taxon>Gammaproteobacteria</taxon>
        <taxon>Pseudomonadales</taxon>
        <taxon>Pseudomonadaceae</taxon>
        <taxon>Pseudomonas</taxon>
    </lineage>
</organism>
<evidence type="ECO:0000256" key="1">
    <source>
        <dbReference type="SAM" id="Coils"/>
    </source>
</evidence>
<evidence type="ECO:0000313" key="3">
    <source>
        <dbReference type="Proteomes" id="UP000244064"/>
    </source>
</evidence>
<sequence length="330" mass="36695">MYKFGSFCLGLSMLWLQGCSDSNVEAVRDAKYDGGRHKVGVLLDRREECDDQQWESVADASDNVTVTVLCTFELSSAVVERAMAVKTAEVAMKKESLLQSYARTRQQAEASYHDAVEAVGRVNASYERSIATAERELEQEKAELARAQAAGEQDYLVKSLSANVEYLVKEVAKTKQYAQENLARARDDQALRKGQVDYLVSIEKDVRRAADDYADAQMAAFEDEFEQNTRVTNLVAFERLASGPKLSAYKTVARARYATKEELLDRQVPTSQTGAMGLAVGLRSADEAKVAAYFTEETQKLRPGFYAQVQPEPFSCSIYKDGVKLCVFGE</sequence>
<accession>A0A2T5PAP5</accession>
<keyword evidence="3" id="KW-1185">Reference proteome</keyword>
<dbReference type="EMBL" id="QASN01000014">
    <property type="protein sequence ID" value="PTU74761.1"/>
    <property type="molecule type" value="Genomic_DNA"/>
</dbReference>
<feature type="coiled-coil region" evidence="1">
    <location>
        <begin position="123"/>
        <end position="150"/>
    </location>
</feature>
<protein>
    <submittedName>
        <fullName evidence="2">Uncharacterized protein</fullName>
    </submittedName>
</protein>
<evidence type="ECO:0000313" key="2">
    <source>
        <dbReference type="EMBL" id="PTU74761.1"/>
    </source>
</evidence>
<name>A0A2T5PAP5_9PSED</name>